<organism evidence="2 3">
    <name type="scientific">Rhodofomes roseus</name>
    <dbReference type="NCBI Taxonomy" id="34475"/>
    <lineage>
        <taxon>Eukaryota</taxon>
        <taxon>Fungi</taxon>
        <taxon>Dikarya</taxon>
        <taxon>Basidiomycota</taxon>
        <taxon>Agaricomycotina</taxon>
        <taxon>Agaricomycetes</taxon>
        <taxon>Polyporales</taxon>
        <taxon>Rhodofomes</taxon>
    </lineage>
</organism>
<name>A0ABQ8K536_9APHY</name>
<dbReference type="Proteomes" id="UP000814176">
    <property type="component" value="Unassembled WGS sequence"/>
</dbReference>
<evidence type="ECO:0000256" key="1">
    <source>
        <dbReference type="SAM" id="MobiDB-lite"/>
    </source>
</evidence>
<dbReference type="RefSeq" id="XP_047774925.1">
    <property type="nucleotide sequence ID" value="XM_047921790.1"/>
</dbReference>
<dbReference type="GeneID" id="72002522"/>
<feature type="region of interest" description="Disordered" evidence="1">
    <location>
        <begin position="182"/>
        <end position="228"/>
    </location>
</feature>
<sequence length="284" mass="31105">MYLTCKIPVNYWTARRAFGSVALLGRELKSDLNRDKGPAKRRTEIQNTSDDSLQCTVHEDLCVVHLCSGFLPPYAPGSKLLGRPSLIPQRARIAHCVACVARRPVSAACPPCRRRYDRDTDFFNRFAEQARTANTESKHGVLDELLKAENDPIYFLTLSGNVAQFAVLDSAMTHGIPFTATPFVPTSSEPGPDDDRGWNEGLSNEHERGNSERKSAPGREEGYGEPGVTAPTTALAVCVPHPWVPGSSLSGVASVLRDVATRLHPVFKPILVLLPLEKSVLNHL</sequence>
<protein>
    <submittedName>
        <fullName evidence="2">Uncharacterized protein</fullName>
    </submittedName>
</protein>
<evidence type="ECO:0000313" key="3">
    <source>
        <dbReference type="Proteomes" id="UP000814176"/>
    </source>
</evidence>
<keyword evidence="3" id="KW-1185">Reference proteome</keyword>
<proteinExistence type="predicted"/>
<evidence type="ECO:0000313" key="2">
    <source>
        <dbReference type="EMBL" id="KAH9831828.1"/>
    </source>
</evidence>
<reference evidence="2 3" key="1">
    <citation type="journal article" date="2021" name="Environ. Microbiol.">
        <title>Gene family expansions and transcriptome signatures uncover fungal adaptations to wood decay.</title>
        <authorList>
            <person name="Hage H."/>
            <person name="Miyauchi S."/>
            <person name="Viragh M."/>
            <person name="Drula E."/>
            <person name="Min B."/>
            <person name="Chaduli D."/>
            <person name="Navarro D."/>
            <person name="Favel A."/>
            <person name="Norest M."/>
            <person name="Lesage-Meessen L."/>
            <person name="Balint B."/>
            <person name="Merenyi Z."/>
            <person name="de Eugenio L."/>
            <person name="Morin E."/>
            <person name="Martinez A.T."/>
            <person name="Baldrian P."/>
            <person name="Stursova M."/>
            <person name="Martinez M.J."/>
            <person name="Novotny C."/>
            <person name="Magnuson J.K."/>
            <person name="Spatafora J.W."/>
            <person name="Maurice S."/>
            <person name="Pangilinan J."/>
            <person name="Andreopoulos W."/>
            <person name="LaButti K."/>
            <person name="Hundley H."/>
            <person name="Na H."/>
            <person name="Kuo A."/>
            <person name="Barry K."/>
            <person name="Lipzen A."/>
            <person name="Henrissat B."/>
            <person name="Riley R."/>
            <person name="Ahrendt S."/>
            <person name="Nagy L.G."/>
            <person name="Grigoriev I.V."/>
            <person name="Martin F."/>
            <person name="Rosso M.N."/>
        </authorList>
    </citation>
    <scope>NUCLEOTIDE SEQUENCE [LARGE SCALE GENOMIC DNA]</scope>
    <source>
        <strain evidence="2 3">CIRM-BRFM 1785</strain>
    </source>
</reference>
<feature type="compositionally biased region" description="Basic and acidic residues" evidence="1">
    <location>
        <begin position="193"/>
        <end position="222"/>
    </location>
</feature>
<accession>A0ABQ8K536</accession>
<comment type="caution">
    <text evidence="2">The sequence shown here is derived from an EMBL/GenBank/DDBJ whole genome shotgun (WGS) entry which is preliminary data.</text>
</comment>
<gene>
    <name evidence="2" type="ORF">C8Q71DRAFT_726682</name>
</gene>
<dbReference type="EMBL" id="JADCUA010000024">
    <property type="protein sequence ID" value="KAH9831828.1"/>
    <property type="molecule type" value="Genomic_DNA"/>
</dbReference>